<feature type="signal peptide" evidence="2">
    <location>
        <begin position="1"/>
        <end position="29"/>
    </location>
</feature>
<keyword evidence="2" id="KW-0732">Signal</keyword>
<proteinExistence type="predicted"/>
<evidence type="ECO:0000313" key="4">
    <source>
        <dbReference type="EMBL" id="SER71451.1"/>
    </source>
</evidence>
<gene>
    <name evidence="4" type="ORF">SAMN05661109_00879</name>
</gene>
<dbReference type="EMBL" id="FOGQ01000002">
    <property type="protein sequence ID" value="SER71451.1"/>
    <property type="molecule type" value="Genomic_DNA"/>
</dbReference>
<sequence>MSRVTYPGFRRLVTLGALSATAMAVTACAGSLDNTAKASLGDSTTITEVTTTTVFSTTTVTETVEPASEPEPAPEPEPALAENNTQLGFVAPPPAPATVPAPAPVYYANCSEARAAGAAPIYTDQPGYSRKLDRDDDGIACG</sequence>
<dbReference type="Pfam" id="PF05901">
    <property type="entry name" value="Excalibur"/>
    <property type="match status" value="1"/>
</dbReference>
<reference evidence="5" key="1">
    <citation type="submission" date="2016-10" db="EMBL/GenBank/DDBJ databases">
        <authorList>
            <person name="Varghese N."/>
            <person name="Submissions S."/>
        </authorList>
    </citation>
    <scope>NUCLEOTIDE SEQUENCE [LARGE SCALE GENOMIC DNA]</scope>
    <source>
        <strain evidence="5">DSM 20524</strain>
    </source>
</reference>
<accession>A0A1H9RF44</accession>
<evidence type="ECO:0000256" key="2">
    <source>
        <dbReference type="SAM" id="SignalP"/>
    </source>
</evidence>
<feature type="compositionally biased region" description="Low complexity" evidence="1">
    <location>
        <begin position="53"/>
        <end position="67"/>
    </location>
</feature>
<feature type="chain" id="PRO_5011675119" evidence="2">
    <location>
        <begin position="30"/>
        <end position="142"/>
    </location>
</feature>
<dbReference type="STRING" id="1121357.SAMN05661109_00879"/>
<evidence type="ECO:0000259" key="3">
    <source>
        <dbReference type="SMART" id="SM00894"/>
    </source>
</evidence>
<keyword evidence="5" id="KW-1185">Reference proteome</keyword>
<evidence type="ECO:0000313" key="5">
    <source>
        <dbReference type="Proteomes" id="UP000198929"/>
    </source>
</evidence>
<dbReference type="RefSeq" id="WP_092256677.1">
    <property type="nucleotide sequence ID" value="NZ_CP047199.1"/>
</dbReference>
<feature type="region of interest" description="Disordered" evidence="1">
    <location>
        <begin position="53"/>
        <end position="95"/>
    </location>
</feature>
<feature type="region of interest" description="Disordered" evidence="1">
    <location>
        <begin position="118"/>
        <end position="142"/>
    </location>
</feature>
<dbReference type="SMART" id="SM00894">
    <property type="entry name" value="Excalibur"/>
    <property type="match status" value="1"/>
</dbReference>
<name>A0A1H9RF44_9CORY</name>
<organism evidence="4 5">
    <name type="scientific">Corynebacterium cystitidis DSM 20524</name>
    <dbReference type="NCBI Taxonomy" id="1121357"/>
    <lineage>
        <taxon>Bacteria</taxon>
        <taxon>Bacillati</taxon>
        <taxon>Actinomycetota</taxon>
        <taxon>Actinomycetes</taxon>
        <taxon>Mycobacteriales</taxon>
        <taxon>Corynebacteriaceae</taxon>
        <taxon>Corynebacterium</taxon>
    </lineage>
</organism>
<feature type="domain" description="Excalibur calcium-binding" evidence="3">
    <location>
        <begin position="106"/>
        <end position="142"/>
    </location>
</feature>
<dbReference type="PROSITE" id="PS51257">
    <property type="entry name" value="PROKAR_LIPOPROTEIN"/>
    <property type="match status" value="1"/>
</dbReference>
<protein>
    <submittedName>
        <fullName evidence="4">Excalibur calcium-binding domain-containing protein</fullName>
    </submittedName>
</protein>
<dbReference type="AlphaFoldDB" id="A0A1H9RF44"/>
<evidence type="ECO:0000256" key="1">
    <source>
        <dbReference type="SAM" id="MobiDB-lite"/>
    </source>
</evidence>
<dbReference type="InterPro" id="IPR008613">
    <property type="entry name" value="Excalibur_Ca-bd_domain"/>
</dbReference>
<dbReference type="Proteomes" id="UP000198929">
    <property type="component" value="Unassembled WGS sequence"/>
</dbReference>